<feature type="region of interest" description="Disordered" evidence="1">
    <location>
        <begin position="1"/>
        <end position="59"/>
    </location>
</feature>
<feature type="region of interest" description="Disordered" evidence="1">
    <location>
        <begin position="341"/>
        <end position="402"/>
    </location>
</feature>
<organism evidence="2 3">
    <name type="scientific">Cylindrotheca closterium</name>
    <dbReference type="NCBI Taxonomy" id="2856"/>
    <lineage>
        <taxon>Eukaryota</taxon>
        <taxon>Sar</taxon>
        <taxon>Stramenopiles</taxon>
        <taxon>Ochrophyta</taxon>
        <taxon>Bacillariophyta</taxon>
        <taxon>Bacillariophyceae</taxon>
        <taxon>Bacillariophycidae</taxon>
        <taxon>Bacillariales</taxon>
        <taxon>Bacillariaceae</taxon>
        <taxon>Cylindrotheca</taxon>
    </lineage>
</organism>
<evidence type="ECO:0000313" key="2">
    <source>
        <dbReference type="EMBL" id="CAJ1959609.1"/>
    </source>
</evidence>
<dbReference type="AlphaFoldDB" id="A0AAD2G1M3"/>
<gene>
    <name evidence="2" type="ORF">CYCCA115_LOCUS18030</name>
</gene>
<accession>A0AAD2G1M3</accession>
<feature type="compositionally biased region" description="Basic and acidic residues" evidence="1">
    <location>
        <begin position="434"/>
        <end position="443"/>
    </location>
</feature>
<feature type="compositionally biased region" description="Low complexity" evidence="1">
    <location>
        <begin position="342"/>
        <end position="364"/>
    </location>
</feature>
<dbReference type="EMBL" id="CAKOGP040002010">
    <property type="protein sequence ID" value="CAJ1959609.1"/>
    <property type="molecule type" value="Genomic_DNA"/>
</dbReference>
<name>A0AAD2G1M3_9STRA</name>
<comment type="caution">
    <text evidence="2">The sequence shown here is derived from an EMBL/GenBank/DDBJ whole genome shotgun (WGS) entry which is preliminary data.</text>
</comment>
<dbReference type="Proteomes" id="UP001295423">
    <property type="component" value="Unassembled WGS sequence"/>
</dbReference>
<feature type="compositionally biased region" description="Low complexity" evidence="1">
    <location>
        <begin position="385"/>
        <end position="395"/>
    </location>
</feature>
<reference evidence="2" key="1">
    <citation type="submission" date="2023-08" db="EMBL/GenBank/DDBJ databases">
        <authorList>
            <person name="Audoor S."/>
            <person name="Bilcke G."/>
        </authorList>
    </citation>
    <scope>NUCLEOTIDE SEQUENCE</scope>
</reference>
<evidence type="ECO:0000313" key="3">
    <source>
        <dbReference type="Proteomes" id="UP001295423"/>
    </source>
</evidence>
<evidence type="ECO:0000256" key="1">
    <source>
        <dbReference type="SAM" id="MobiDB-lite"/>
    </source>
</evidence>
<feature type="compositionally biased region" description="Polar residues" evidence="1">
    <location>
        <begin position="21"/>
        <end position="45"/>
    </location>
</feature>
<sequence>MGDVQTPLKSRSDAPVDDSDSSQNSTLSQDDQTLPSTPASRNNSPQLPPRLKYRPGATDNFLESLPSNHRFTSARIQPLDEPVCNIGNCRLEISTQESFPQHVLNQKNEKMLYQVVYRGVVSLLREPGIKSGVHIGYGEIFEGIALESNDEHAPSWTRVTNILTGGYAVDAANTKNVAILDQTPKRTNVANVAAVRTSSISLPIPLPSSRSGEESSVVDVTKSESDSDSRYGYIFETKGDIPICIPINFIPKVEVGEFVYKVISSNPVPIRTGPALDAPCTTVALMPGTSHEVCLRVLAADRSLVFLRLTRRRGWLMEKRQSRKYPERLVRVMHDITDSKESQSCNMSFASSSSSSLVATPGSAARRRHRPPRRRREMQIDESSHSPSHVNTSSSFWQDSPNNSFDMSSFGRGIKSPSSNASMLLEGSSLPVVQREKEGRTDTESAPLSDTSQTGFFLIRVSAPRGLKILDAPHFQVNNLIHGKHTPISNKIQAKGKNEPGTTKQSIFQTMTGHHTTALTSKTGSPAVFDSVLRARKLPRGCVFEASKRMDSKGAFGEGDGLIKLSDNSGWAIVPKQEELEMQYKTYSGSLAKAMEGEVTRAFEEVGNAIVKDKTQPVFMRVYNKGGIAVSCPPASSLMTDDETSITSPGSSVAGTSAVNGGFGHAPSQDSDIASSVGSSFIDAMFRTPKKKDFDHVSLASSKDGAQSNKIPPIDKTAISTVIPCGMYFEVDPWVDVRNSEQSYCSNDFARIRGGQGWIPRFVQGKTVVNVIQGPNVRFGSFWFRVSQKEGIKVRKGPSTRAPSIRREDGVYFRFECGEYLRASEVVTFSRDNIAYESFAKLYRNRHMRFQSGEDGERTLASLTAQSEWVQISSSKTIQLVECLVEPRIERHRQGWRYNVVLDAKVKVRRGPSFEADSKGIVLFGGESVLVNERVIVPNGNVIWLRLRDGRGWVHNVGIDGEALMIPHSLKNRRTTGGNKQSKSKERDDDIAYNTIIARLFHNESDSGSQQNQGNHR</sequence>
<feature type="compositionally biased region" description="Basic residues" evidence="1">
    <location>
        <begin position="365"/>
        <end position="376"/>
    </location>
</feature>
<protein>
    <submittedName>
        <fullName evidence="2">Uncharacterized protein</fullName>
    </submittedName>
</protein>
<keyword evidence="3" id="KW-1185">Reference proteome</keyword>
<proteinExistence type="predicted"/>
<feature type="region of interest" description="Disordered" evidence="1">
    <location>
        <begin position="429"/>
        <end position="449"/>
    </location>
</feature>